<evidence type="ECO:0000313" key="2">
    <source>
        <dbReference type="EMBL" id="KAA8563651.1"/>
    </source>
</evidence>
<dbReference type="Proteomes" id="UP000322873">
    <property type="component" value="Unassembled WGS sequence"/>
</dbReference>
<keyword evidence="3" id="KW-1185">Reference proteome</keyword>
<proteinExistence type="predicted"/>
<dbReference type="EMBL" id="VICG01000016">
    <property type="protein sequence ID" value="KAA8563651.1"/>
    <property type="molecule type" value="Genomic_DNA"/>
</dbReference>
<comment type="caution">
    <text evidence="2">The sequence shown here is derived from an EMBL/GenBank/DDBJ whole genome shotgun (WGS) entry which is preliminary data.</text>
</comment>
<feature type="compositionally biased region" description="Basic and acidic residues" evidence="1">
    <location>
        <begin position="157"/>
        <end position="187"/>
    </location>
</feature>
<name>A0A5M9J4B7_MONFR</name>
<protein>
    <submittedName>
        <fullName evidence="2">Uncharacterized protein</fullName>
    </submittedName>
</protein>
<dbReference type="AlphaFoldDB" id="A0A5M9J4B7"/>
<gene>
    <name evidence="2" type="ORF">EYC84_011673</name>
</gene>
<reference evidence="2 3" key="1">
    <citation type="submission" date="2019-06" db="EMBL/GenBank/DDBJ databases">
        <title>Genome Sequence of the Brown Rot Fungal Pathogen Monilinia fructicola.</title>
        <authorList>
            <person name="De Miccolis Angelini R.M."/>
            <person name="Landi L."/>
            <person name="Abate D."/>
            <person name="Pollastro S."/>
            <person name="Romanazzi G."/>
            <person name="Faretra F."/>
        </authorList>
    </citation>
    <scope>NUCLEOTIDE SEQUENCE [LARGE SCALE GENOMIC DNA]</scope>
    <source>
        <strain evidence="2 3">Mfrc123</strain>
    </source>
</reference>
<dbReference type="VEuPathDB" id="FungiDB:MFRU_052g00290"/>
<sequence length="294" mass="34955">MVRPKEDHRTYLHRIACSNLPLVPRKSWECYVAILQPGIPLEKCEHADFLWMKVKGAATIEKILTIHLKRTGRNSVLMDGGIGLTIDTQIKNIDCLGLGVYAFWEIVKVERWWEYTVQPMGMDMGMGMDEPLRWMEERKHNLWDYKSSPTRVPGKSELMRDETREGKLQEKRPLKRDSLEKDRSEVAKRRKRQLEDEINEIDEIAERRKRELDKKLEIMRLKNQNPPPVHALAKLVESTNLKLRQHDNFVKKQRRNLSNNEKRIGQGEYKEMLQRFEISWERQRQDIINSDPQF</sequence>
<feature type="region of interest" description="Disordered" evidence="1">
    <location>
        <begin position="145"/>
        <end position="191"/>
    </location>
</feature>
<accession>A0A5M9J4B7</accession>
<organism evidence="2 3">
    <name type="scientific">Monilinia fructicola</name>
    <name type="common">Brown rot fungus</name>
    <name type="synonym">Ciboria fructicola</name>
    <dbReference type="NCBI Taxonomy" id="38448"/>
    <lineage>
        <taxon>Eukaryota</taxon>
        <taxon>Fungi</taxon>
        <taxon>Dikarya</taxon>
        <taxon>Ascomycota</taxon>
        <taxon>Pezizomycotina</taxon>
        <taxon>Leotiomycetes</taxon>
        <taxon>Helotiales</taxon>
        <taxon>Sclerotiniaceae</taxon>
        <taxon>Monilinia</taxon>
    </lineage>
</organism>
<evidence type="ECO:0000313" key="3">
    <source>
        <dbReference type="Proteomes" id="UP000322873"/>
    </source>
</evidence>
<evidence type="ECO:0000256" key="1">
    <source>
        <dbReference type="SAM" id="MobiDB-lite"/>
    </source>
</evidence>